<dbReference type="Gene3D" id="3.30.40.220">
    <property type="match status" value="1"/>
</dbReference>
<keyword evidence="2" id="KW-1185">Reference proteome</keyword>
<gene>
    <name evidence="1" type="ORF">CPT_Privateer_066</name>
</gene>
<dbReference type="Proteomes" id="UP000500956">
    <property type="component" value="Segment"/>
</dbReference>
<evidence type="ECO:0000313" key="1">
    <source>
        <dbReference type="EMBL" id="QIN94859.1"/>
    </source>
</evidence>
<evidence type="ECO:0000313" key="2">
    <source>
        <dbReference type="Proteomes" id="UP000500956"/>
    </source>
</evidence>
<dbReference type="EMBL" id="MT028297">
    <property type="protein sequence ID" value="QIN94859.1"/>
    <property type="molecule type" value="Genomic_DNA"/>
</dbReference>
<organism evidence="1 2">
    <name type="scientific">Proteus phage Privateer</name>
    <dbReference type="NCBI Taxonomy" id="2712958"/>
    <lineage>
        <taxon>Viruses</taxon>
        <taxon>Duplodnaviria</taxon>
        <taxon>Heunggongvirae</taxon>
        <taxon>Uroviricota</taxon>
        <taxon>Caudoviricetes</taxon>
        <taxon>Grimontviridae</taxon>
        <taxon>Privateervirus</taxon>
        <taxon>Privateervirus privateer</taxon>
    </lineage>
</organism>
<protein>
    <submittedName>
        <fullName evidence="1">Uncharacterized protein</fullName>
    </submittedName>
</protein>
<name>A0A6G8R3T1_9CAUD</name>
<sequence>MPSSPGYVRLHNKTCEYCGSDFQSKKKVTRFCSRSCGAKFVRANRKDTVTCPYCNKTVPKQSNTQRMCGDQHCHSLAQVERSYKYLNGNKEAYISLLLKKKERENLTLEYILSLYDSQKGLCALSGKEMTFIKIPKSDKVHTNLSIDRIDSSKPYEEGNIQLVCAVTNVMKTTLTMSELYEWCRSIVNCLKG</sequence>
<accession>A0A6G8R3T1</accession>
<reference evidence="1 2" key="1">
    <citation type="submission" date="2020-02" db="EMBL/GenBank/DDBJ databases">
        <title>Characterization of Proteus podophage Privateer.</title>
        <authorList>
            <person name="Corban J."/>
            <person name="Ramsey J."/>
        </authorList>
    </citation>
    <scope>NUCLEOTIDE SEQUENCE [LARGE SCALE GENOMIC DNA]</scope>
</reference>
<proteinExistence type="predicted"/>